<sequence length="170" mass="18898">MSLPVAFLDFACLGRPALGESRVQGFEDQIALQALAWSASAVHLASNAGRERTELRPGHVTVSKYLDRSSMLLYRCATESKRYDRARITVIDPALSSRDKPPVPMLTLELLGGTLVRVATRTEDTAHAKPILEELTLSFKDLRLRYYPLDASTLRRPTPTTAALHSSRYD</sequence>
<protein>
    <submittedName>
        <fullName evidence="1">Type VI secretion system tube protein Hcp</fullName>
    </submittedName>
</protein>
<dbReference type="EMBL" id="CP104562">
    <property type="protein sequence ID" value="UXH76154.1"/>
    <property type="molecule type" value="Genomic_DNA"/>
</dbReference>
<reference evidence="1" key="1">
    <citation type="submission" date="2022-10" db="EMBL/GenBank/DDBJ databases">
        <title>Characterization and whole genome sequencing of a new Roseateles species, isolated from fresh water.</title>
        <authorList>
            <person name="Guliayeva D.Y."/>
            <person name="Akhremchuk A.E."/>
            <person name="Sikolenko M.A."/>
            <person name="Valentovich L.N."/>
            <person name="Sidarenka A.V."/>
        </authorList>
    </citation>
    <scope>NUCLEOTIDE SEQUENCE</scope>
    <source>
        <strain evidence="1">BIM B-1768</strain>
    </source>
</reference>
<dbReference type="InterPro" id="IPR008514">
    <property type="entry name" value="T6SS_Hcp"/>
</dbReference>
<dbReference type="RefSeq" id="WP_261755886.1">
    <property type="nucleotide sequence ID" value="NZ_CP104562.2"/>
</dbReference>
<dbReference type="Gene3D" id="2.30.110.20">
    <property type="entry name" value="Hcp1-like"/>
    <property type="match status" value="1"/>
</dbReference>
<proteinExistence type="predicted"/>
<dbReference type="Proteomes" id="UP001064933">
    <property type="component" value="Chromosome"/>
</dbReference>
<accession>A0ABY6ASF1</accession>
<name>A0ABY6ASF1_9BURK</name>
<dbReference type="Pfam" id="PF05638">
    <property type="entry name" value="T6SS_HCP"/>
    <property type="match status" value="1"/>
</dbReference>
<evidence type="ECO:0000313" key="2">
    <source>
        <dbReference type="Proteomes" id="UP001064933"/>
    </source>
</evidence>
<dbReference type="SUPFAM" id="SSF141452">
    <property type="entry name" value="Hcp1-like"/>
    <property type="match status" value="1"/>
</dbReference>
<evidence type="ECO:0000313" key="1">
    <source>
        <dbReference type="EMBL" id="UXH76154.1"/>
    </source>
</evidence>
<gene>
    <name evidence="1" type="ORF">N4261_13835</name>
</gene>
<keyword evidence="2" id="KW-1185">Reference proteome</keyword>
<organism evidence="1 2">
    <name type="scientific">Roseateles amylovorans</name>
    <dbReference type="NCBI Taxonomy" id="2978473"/>
    <lineage>
        <taxon>Bacteria</taxon>
        <taxon>Pseudomonadati</taxon>
        <taxon>Pseudomonadota</taxon>
        <taxon>Betaproteobacteria</taxon>
        <taxon>Burkholderiales</taxon>
        <taxon>Sphaerotilaceae</taxon>
        <taxon>Roseateles</taxon>
    </lineage>
</organism>
<dbReference type="InterPro" id="IPR036624">
    <property type="entry name" value="Hcp1-lik_sf"/>
</dbReference>